<evidence type="ECO:0000256" key="1">
    <source>
        <dbReference type="ARBA" id="ARBA00012513"/>
    </source>
</evidence>
<evidence type="ECO:0000256" key="3">
    <source>
        <dbReference type="ARBA" id="ARBA00022679"/>
    </source>
</evidence>
<comment type="catalytic activity">
    <reaction evidence="7">
        <text>L-threonyl-[protein] + ATP = O-phospho-L-threonyl-[protein] + ADP + H(+)</text>
        <dbReference type="Rhea" id="RHEA:46608"/>
        <dbReference type="Rhea" id="RHEA-COMP:11060"/>
        <dbReference type="Rhea" id="RHEA-COMP:11605"/>
        <dbReference type="ChEBI" id="CHEBI:15378"/>
        <dbReference type="ChEBI" id="CHEBI:30013"/>
        <dbReference type="ChEBI" id="CHEBI:30616"/>
        <dbReference type="ChEBI" id="CHEBI:61977"/>
        <dbReference type="ChEBI" id="CHEBI:456216"/>
        <dbReference type="EC" id="2.7.11.1"/>
    </reaction>
</comment>
<evidence type="ECO:0000256" key="6">
    <source>
        <dbReference type="ARBA" id="ARBA00022840"/>
    </source>
</evidence>
<dbReference type="InterPro" id="IPR011009">
    <property type="entry name" value="Kinase-like_dom_sf"/>
</dbReference>
<accession>A0ABD0JQN7</accession>
<feature type="domain" description="Protein kinase" evidence="9">
    <location>
        <begin position="4"/>
        <end position="194"/>
    </location>
</feature>
<keyword evidence="11" id="KW-1185">Reference proteome</keyword>
<dbReference type="PROSITE" id="PS50011">
    <property type="entry name" value="PROTEIN_KINASE_DOM"/>
    <property type="match status" value="1"/>
</dbReference>
<dbReference type="Pfam" id="PF00069">
    <property type="entry name" value="Pkinase"/>
    <property type="match status" value="1"/>
</dbReference>
<dbReference type="EC" id="2.7.11.1" evidence="1"/>
<dbReference type="SMART" id="SM00220">
    <property type="entry name" value="S_TKc"/>
    <property type="match status" value="1"/>
</dbReference>
<keyword evidence="5" id="KW-0418">Kinase</keyword>
<dbReference type="EMBL" id="JACVVK020000352">
    <property type="protein sequence ID" value="KAK7477365.1"/>
    <property type="molecule type" value="Genomic_DNA"/>
</dbReference>
<dbReference type="Proteomes" id="UP001519460">
    <property type="component" value="Unassembled WGS sequence"/>
</dbReference>
<evidence type="ECO:0000256" key="2">
    <source>
        <dbReference type="ARBA" id="ARBA00022527"/>
    </source>
</evidence>
<dbReference type="InterPro" id="IPR000719">
    <property type="entry name" value="Prot_kinase_dom"/>
</dbReference>
<evidence type="ECO:0000256" key="4">
    <source>
        <dbReference type="ARBA" id="ARBA00022741"/>
    </source>
</evidence>
<sequence>MENYRLMERLGKGGQGSVYLAEHKQGKRKYVLKKVRVNMDTSRSKQSISRSLGTAETGPCICVWLQEFFVMWDKEESSMFVCIVMDYYKKGDLREIIREYQEKKEPMPEDKIKKFLGEIIEALVFVHQRASIHRDLKPSNIFVKDDGALCLGDFGVSTVMGDLRTCPRNTVGTTMYMAPEVMTQAYDERSDVCR</sequence>
<dbReference type="Gene3D" id="1.10.510.10">
    <property type="entry name" value="Transferase(Phosphotransferase) domain 1"/>
    <property type="match status" value="1"/>
</dbReference>
<organism evidence="10 11">
    <name type="scientific">Batillaria attramentaria</name>
    <dbReference type="NCBI Taxonomy" id="370345"/>
    <lineage>
        <taxon>Eukaryota</taxon>
        <taxon>Metazoa</taxon>
        <taxon>Spiralia</taxon>
        <taxon>Lophotrochozoa</taxon>
        <taxon>Mollusca</taxon>
        <taxon>Gastropoda</taxon>
        <taxon>Caenogastropoda</taxon>
        <taxon>Sorbeoconcha</taxon>
        <taxon>Cerithioidea</taxon>
        <taxon>Batillariidae</taxon>
        <taxon>Batillaria</taxon>
    </lineage>
</organism>
<dbReference type="PANTHER" id="PTHR24363">
    <property type="entry name" value="SERINE/THREONINE PROTEIN KINASE"/>
    <property type="match status" value="1"/>
</dbReference>
<evidence type="ECO:0000256" key="7">
    <source>
        <dbReference type="ARBA" id="ARBA00047899"/>
    </source>
</evidence>
<comment type="caution">
    <text evidence="10">The sequence shown here is derived from an EMBL/GenBank/DDBJ whole genome shotgun (WGS) entry which is preliminary data.</text>
</comment>
<dbReference type="GO" id="GO:0004674">
    <property type="term" value="F:protein serine/threonine kinase activity"/>
    <property type="evidence" value="ECO:0007669"/>
    <property type="project" value="UniProtKB-KW"/>
</dbReference>
<evidence type="ECO:0000256" key="8">
    <source>
        <dbReference type="ARBA" id="ARBA00048679"/>
    </source>
</evidence>
<evidence type="ECO:0000256" key="5">
    <source>
        <dbReference type="ARBA" id="ARBA00022777"/>
    </source>
</evidence>
<keyword evidence="2" id="KW-0723">Serine/threonine-protein kinase</keyword>
<keyword evidence="4" id="KW-0547">Nucleotide-binding</keyword>
<dbReference type="AlphaFoldDB" id="A0ABD0JQN7"/>
<comment type="catalytic activity">
    <reaction evidence="8">
        <text>L-seryl-[protein] + ATP = O-phospho-L-seryl-[protein] + ADP + H(+)</text>
        <dbReference type="Rhea" id="RHEA:17989"/>
        <dbReference type="Rhea" id="RHEA-COMP:9863"/>
        <dbReference type="Rhea" id="RHEA-COMP:11604"/>
        <dbReference type="ChEBI" id="CHEBI:15378"/>
        <dbReference type="ChEBI" id="CHEBI:29999"/>
        <dbReference type="ChEBI" id="CHEBI:30616"/>
        <dbReference type="ChEBI" id="CHEBI:83421"/>
        <dbReference type="ChEBI" id="CHEBI:456216"/>
        <dbReference type="EC" id="2.7.11.1"/>
    </reaction>
</comment>
<evidence type="ECO:0000259" key="9">
    <source>
        <dbReference type="PROSITE" id="PS50011"/>
    </source>
</evidence>
<dbReference type="PANTHER" id="PTHR24363:SF0">
    <property type="entry name" value="SERINE_THREONINE KINASE LIKE DOMAIN CONTAINING 1"/>
    <property type="match status" value="1"/>
</dbReference>
<dbReference type="GO" id="GO:0005524">
    <property type="term" value="F:ATP binding"/>
    <property type="evidence" value="ECO:0007669"/>
    <property type="project" value="UniProtKB-KW"/>
</dbReference>
<keyword evidence="6" id="KW-0067">ATP-binding</keyword>
<dbReference type="SUPFAM" id="SSF56112">
    <property type="entry name" value="Protein kinase-like (PK-like)"/>
    <property type="match status" value="1"/>
</dbReference>
<gene>
    <name evidence="10" type="ORF">BaRGS_00031383</name>
</gene>
<evidence type="ECO:0000313" key="11">
    <source>
        <dbReference type="Proteomes" id="UP001519460"/>
    </source>
</evidence>
<evidence type="ECO:0000313" key="10">
    <source>
        <dbReference type="EMBL" id="KAK7477365.1"/>
    </source>
</evidence>
<keyword evidence="3" id="KW-0808">Transferase</keyword>
<reference evidence="10 11" key="1">
    <citation type="journal article" date="2023" name="Sci. Data">
        <title>Genome assembly of the Korean intertidal mud-creeper Batillaria attramentaria.</title>
        <authorList>
            <person name="Patra A.K."/>
            <person name="Ho P.T."/>
            <person name="Jun S."/>
            <person name="Lee S.J."/>
            <person name="Kim Y."/>
            <person name="Won Y.J."/>
        </authorList>
    </citation>
    <scope>NUCLEOTIDE SEQUENCE [LARGE SCALE GENOMIC DNA]</scope>
    <source>
        <strain evidence="10">Wonlab-2016</strain>
    </source>
</reference>
<protein>
    <recommendedName>
        <fullName evidence="1">non-specific serine/threonine protein kinase</fullName>
        <ecNumber evidence="1">2.7.11.1</ecNumber>
    </recommendedName>
</protein>
<name>A0ABD0JQN7_9CAEN</name>
<proteinExistence type="predicted"/>